<accession>A0A0X8GYM4</accession>
<dbReference type="EMBL" id="CP013213">
    <property type="protein sequence ID" value="AMC92816.1"/>
    <property type="molecule type" value="Genomic_DNA"/>
</dbReference>
<keyword evidence="1" id="KW-0472">Membrane</keyword>
<protein>
    <recommendedName>
        <fullName evidence="4">Polymer-forming cytoskeletal protein</fullName>
    </recommendedName>
</protein>
<reference evidence="2 3" key="1">
    <citation type="submission" date="2015-10" db="EMBL/GenBank/DDBJ databases">
        <title>Erysipelothrix larvae sp. LV19 isolated from the larval gut of the rhinoceros beetle, Trypoxylus dichotomus.</title>
        <authorList>
            <person name="Lim S."/>
            <person name="Kim B.-C."/>
        </authorList>
    </citation>
    <scope>NUCLEOTIDE SEQUENCE [LARGE SCALE GENOMIC DNA]</scope>
    <source>
        <strain evidence="2 3">LV19</strain>
    </source>
</reference>
<organism evidence="2 3">
    <name type="scientific">Erysipelothrix larvae</name>
    <dbReference type="NCBI Taxonomy" id="1514105"/>
    <lineage>
        <taxon>Bacteria</taxon>
        <taxon>Bacillati</taxon>
        <taxon>Bacillota</taxon>
        <taxon>Erysipelotrichia</taxon>
        <taxon>Erysipelotrichales</taxon>
        <taxon>Erysipelotrichaceae</taxon>
        <taxon>Erysipelothrix</taxon>
    </lineage>
</organism>
<feature type="transmembrane region" description="Helical" evidence="1">
    <location>
        <begin position="237"/>
        <end position="257"/>
    </location>
</feature>
<keyword evidence="3" id="KW-1185">Reference proteome</keyword>
<dbReference type="AlphaFoldDB" id="A0A0X8GYM4"/>
<name>A0A0X8GYM4_9FIRM</name>
<evidence type="ECO:0000313" key="3">
    <source>
        <dbReference type="Proteomes" id="UP000063781"/>
    </source>
</evidence>
<dbReference type="KEGG" id="erl:AOC36_02090"/>
<dbReference type="RefSeq" id="WP_067630741.1">
    <property type="nucleotide sequence ID" value="NZ_CP013213.1"/>
</dbReference>
<dbReference type="Proteomes" id="UP000063781">
    <property type="component" value="Chromosome"/>
</dbReference>
<evidence type="ECO:0008006" key="4">
    <source>
        <dbReference type="Google" id="ProtNLM"/>
    </source>
</evidence>
<gene>
    <name evidence="2" type="ORF">AOC36_02090</name>
</gene>
<keyword evidence="1" id="KW-1133">Transmembrane helix</keyword>
<evidence type="ECO:0000313" key="2">
    <source>
        <dbReference type="EMBL" id="AMC92816.1"/>
    </source>
</evidence>
<keyword evidence="1" id="KW-0812">Transmembrane</keyword>
<evidence type="ECO:0000256" key="1">
    <source>
        <dbReference type="SAM" id="Phobius"/>
    </source>
</evidence>
<sequence>MENTLNYSSISRHSLIEGTVDCDHILNVYGKVYGNIFSKKLVLNNAIVYGDINVEENIEIINSHVYGSITAKTVTFSGVCSGDIHASRLEFLEDMCLVYGNIFVDSWRVRPDTKLRLKGKLAVSGIVRHFAWDQDVLSKDTLGRDKSIGTRVKETVQDIAITILNDREEVQDVSKPILTEAKEVEAIAVEPVLEVDITTLQKEIMRDVSAALDHADALEEKAASNDPALSDKKRYNFLSNLAIVLIILITALLLYLVSQGII</sequence>
<proteinExistence type="predicted"/>